<keyword evidence="1" id="KW-0378">Hydrolase</keyword>
<dbReference type="EMBL" id="JASDAP010000003">
    <property type="protein sequence ID" value="KAK1906005.1"/>
    <property type="molecule type" value="Genomic_DNA"/>
</dbReference>
<organism evidence="1 2">
    <name type="scientific">Dissostichus eleginoides</name>
    <name type="common">Patagonian toothfish</name>
    <name type="synonym">Dissostichus amissus</name>
    <dbReference type="NCBI Taxonomy" id="100907"/>
    <lineage>
        <taxon>Eukaryota</taxon>
        <taxon>Metazoa</taxon>
        <taxon>Chordata</taxon>
        <taxon>Craniata</taxon>
        <taxon>Vertebrata</taxon>
        <taxon>Euteleostomi</taxon>
        <taxon>Actinopterygii</taxon>
        <taxon>Neopterygii</taxon>
        <taxon>Teleostei</taxon>
        <taxon>Neoteleostei</taxon>
        <taxon>Acanthomorphata</taxon>
        <taxon>Eupercaria</taxon>
        <taxon>Perciformes</taxon>
        <taxon>Notothenioidei</taxon>
        <taxon>Nototheniidae</taxon>
        <taxon>Dissostichus</taxon>
    </lineage>
</organism>
<protein>
    <submittedName>
        <fullName evidence="1">Pre-mRNA-splicing ATP-dependent RNA helicase PRP28</fullName>
    </submittedName>
</protein>
<gene>
    <name evidence="1" type="ORF">KUDE01_013176</name>
</gene>
<dbReference type="AlphaFoldDB" id="A0AAD9FNW6"/>
<dbReference type="GO" id="GO:0004386">
    <property type="term" value="F:helicase activity"/>
    <property type="evidence" value="ECO:0007669"/>
    <property type="project" value="UniProtKB-KW"/>
</dbReference>
<evidence type="ECO:0000313" key="1">
    <source>
        <dbReference type="EMBL" id="KAK1906005.1"/>
    </source>
</evidence>
<proteinExistence type="predicted"/>
<reference evidence="1" key="1">
    <citation type="submission" date="2023-04" db="EMBL/GenBank/DDBJ databases">
        <title>Chromosome-level genome of Chaenocephalus aceratus.</title>
        <authorList>
            <person name="Park H."/>
        </authorList>
    </citation>
    <scope>NUCLEOTIDE SEQUENCE</scope>
    <source>
        <strain evidence="1">DE</strain>
        <tissue evidence="1">Muscle</tissue>
    </source>
</reference>
<sequence length="76" mass="8662">MFQAVQQPSTMNSVLINAVLSSSPDYDMLFESLSWQMTHGRGRASGGADSFHRRARTTHRNRHYSVFSCESYIYQG</sequence>
<comment type="caution">
    <text evidence="1">The sequence shown here is derived from an EMBL/GenBank/DDBJ whole genome shotgun (WGS) entry which is preliminary data.</text>
</comment>
<dbReference type="Proteomes" id="UP001228049">
    <property type="component" value="Unassembled WGS sequence"/>
</dbReference>
<keyword evidence="1" id="KW-0547">Nucleotide-binding</keyword>
<evidence type="ECO:0000313" key="2">
    <source>
        <dbReference type="Proteomes" id="UP001228049"/>
    </source>
</evidence>
<keyword evidence="1" id="KW-0067">ATP-binding</keyword>
<keyword evidence="2" id="KW-1185">Reference proteome</keyword>
<name>A0AAD9FNW6_DISEL</name>
<keyword evidence="1" id="KW-0347">Helicase</keyword>
<accession>A0AAD9FNW6</accession>